<evidence type="ECO:0000313" key="1">
    <source>
        <dbReference type="EMBL" id="EIT72175.1"/>
    </source>
</evidence>
<dbReference type="PANTHER" id="PTHR12475">
    <property type="match status" value="1"/>
</dbReference>
<proteinExistence type="predicted"/>
<dbReference type="EMBL" id="AKGD01000001">
    <property type="protein sequence ID" value="EIT72175.1"/>
    <property type="molecule type" value="Genomic_DNA"/>
</dbReference>
<dbReference type="PANTHER" id="PTHR12475:SF4">
    <property type="entry name" value="PROTEIN THEM6"/>
    <property type="match status" value="1"/>
</dbReference>
<dbReference type="AlphaFoldDB" id="I8TDW9"/>
<dbReference type="CDD" id="cd00586">
    <property type="entry name" value="4HBT"/>
    <property type="match status" value="1"/>
</dbReference>
<protein>
    <recommendedName>
        <fullName evidence="3">Thioesterase</fullName>
    </recommendedName>
</protein>
<organism evidence="1 2">
    <name type="scientific">Hydrocarboniphaga effusa AP103</name>
    <dbReference type="NCBI Taxonomy" id="1172194"/>
    <lineage>
        <taxon>Bacteria</taxon>
        <taxon>Pseudomonadati</taxon>
        <taxon>Pseudomonadota</taxon>
        <taxon>Gammaproteobacteria</taxon>
        <taxon>Nevskiales</taxon>
        <taxon>Nevskiaceae</taxon>
        <taxon>Hydrocarboniphaga</taxon>
    </lineage>
</organism>
<dbReference type="InterPro" id="IPR029069">
    <property type="entry name" value="HotDog_dom_sf"/>
</dbReference>
<gene>
    <name evidence="1" type="ORF">WQQ_23120</name>
</gene>
<dbReference type="Gene3D" id="3.10.129.10">
    <property type="entry name" value="Hotdog Thioesterase"/>
    <property type="match status" value="1"/>
</dbReference>
<comment type="caution">
    <text evidence="1">The sequence shown here is derived from an EMBL/GenBank/DDBJ whole genome shotgun (WGS) entry which is preliminary data.</text>
</comment>
<reference evidence="1 2" key="1">
    <citation type="journal article" date="2012" name="J. Bacteriol.">
        <title>Genome Sequence of n-Alkane-Degrading Hydrocarboniphaga effusa Strain AP103T (ATCC BAA-332T).</title>
        <authorList>
            <person name="Chang H.K."/>
            <person name="Zylstra G.J."/>
            <person name="Chae J.C."/>
        </authorList>
    </citation>
    <scope>NUCLEOTIDE SEQUENCE [LARGE SCALE GENOMIC DNA]</scope>
    <source>
        <strain evidence="1 2">AP103</strain>
    </source>
</reference>
<dbReference type="InterPro" id="IPR051490">
    <property type="entry name" value="THEM6_lcsJ_thioesterase"/>
</dbReference>
<name>I8TDW9_9GAMM</name>
<accession>I8TDW9</accession>
<sequence length="179" mass="20469">MLRMLWMLLTYRSRGPLPLLGTSRLSGRVWPNDLDSNLHMNNGRYFTLADLGRFDHGLRSGLWERALKRGWRPVAGDCSGRFSASLQPFARYELESRLLGWDAKWFFIEHRYKLGDRVAAVVAVRYLLLGKQGPVPTAQALALIDHREPSPELPEWIAGWRDAQDALVGQLKRDAGSRR</sequence>
<dbReference type="Proteomes" id="UP000003704">
    <property type="component" value="Unassembled WGS sequence"/>
</dbReference>
<dbReference type="Pfam" id="PF13279">
    <property type="entry name" value="4HBT_2"/>
    <property type="match status" value="1"/>
</dbReference>
<evidence type="ECO:0008006" key="3">
    <source>
        <dbReference type="Google" id="ProtNLM"/>
    </source>
</evidence>
<keyword evidence="2" id="KW-1185">Reference proteome</keyword>
<dbReference type="STRING" id="1172194.WQQ_23120"/>
<dbReference type="SUPFAM" id="SSF54637">
    <property type="entry name" value="Thioesterase/thiol ester dehydrase-isomerase"/>
    <property type="match status" value="1"/>
</dbReference>
<evidence type="ECO:0000313" key="2">
    <source>
        <dbReference type="Proteomes" id="UP000003704"/>
    </source>
</evidence>